<feature type="compositionally biased region" description="Polar residues" evidence="1">
    <location>
        <begin position="162"/>
        <end position="173"/>
    </location>
</feature>
<sequence length="265" mass="29421">MRRLRAVIPPLTIVDPKITYSVGHLNPVVQLKLCGILNNLNLPNHLSNPIPSTRALLRPLLSRRAKVTNQNPSHHYSISIRIPTVPRNRPRFDTCHLSASSSSESNNKQLKADASQSLVKSVRSWPTKLMDACPCTHPTLPLNQQANSQGRQSNIDTTNYHLANSHHQPTSQLAKPRPFNRQPSPDPLEKRNATKRNRSRDAGPDCVSGGILRQTTEKCPQNRFCALARTPQRTTTTDFLNITCTTARAARARMRASDVSAQKGA</sequence>
<comment type="caution">
    <text evidence="2">The sequence shown here is derived from an EMBL/GenBank/DDBJ whole genome shotgun (WGS) entry which is preliminary data.</text>
</comment>
<proteinExistence type="predicted"/>
<protein>
    <submittedName>
        <fullName evidence="2">Uncharacterized protein</fullName>
    </submittedName>
</protein>
<accession>A0ABR1Y2A0</accession>
<gene>
    <name evidence="2" type="ORF">IWX90DRAFT_106162</name>
</gene>
<name>A0ABR1Y2A0_9PEZI</name>
<evidence type="ECO:0000313" key="3">
    <source>
        <dbReference type="Proteomes" id="UP001456524"/>
    </source>
</evidence>
<reference evidence="2 3" key="1">
    <citation type="journal article" date="2022" name="G3 (Bethesda)">
        <title>Enemy or ally: a genomic approach to elucidate the lifestyle of Phyllosticta citrichinaensis.</title>
        <authorList>
            <person name="Buijs V.A."/>
            <person name="Groenewald J.Z."/>
            <person name="Haridas S."/>
            <person name="LaButti K.M."/>
            <person name="Lipzen A."/>
            <person name="Martin F.M."/>
            <person name="Barry K."/>
            <person name="Grigoriev I.V."/>
            <person name="Crous P.W."/>
            <person name="Seidl M.F."/>
        </authorList>
    </citation>
    <scope>NUCLEOTIDE SEQUENCE [LARGE SCALE GENOMIC DNA]</scope>
    <source>
        <strain evidence="2 3">CBS 129764</strain>
    </source>
</reference>
<dbReference type="EMBL" id="JBBWUH010000002">
    <property type="protein sequence ID" value="KAK8175295.1"/>
    <property type="molecule type" value="Genomic_DNA"/>
</dbReference>
<evidence type="ECO:0000256" key="1">
    <source>
        <dbReference type="SAM" id="MobiDB-lite"/>
    </source>
</evidence>
<evidence type="ECO:0000313" key="2">
    <source>
        <dbReference type="EMBL" id="KAK8175295.1"/>
    </source>
</evidence>
<organism evidence="2 3">
    <name type="scientific">Phyllosticta citrichinensis</name>
    <dbReference type="NCBI Taxonomy" id="1130410"/>
    <lineage>
        <taxon>Eukaryota</taxon>
        <taxon>Fungi</taxon>
        <taxon>Dikarya</taxon>
        <taxon>Ascomycota</taxon>
        <taxon>Pezizomycotina</taxon>
        <taxon>Dothideomycetes</taxon>
        <taxon>Dothideomycetes incertae sedis</taxon>
        <taxon>Botryosphaeriales</taxon>
        <taxon>Phyllostictaceae</taxon>
        <taxon>Phyllosticta</taxon>
    </lineage>
</organism>
<dbReference type="Proteomes" id="UP001456524">
    <property type="component" value="Unassembled WGS sequence"/>
</dbReference>
<feature type="region of interest" description="Disordered" evidence="1">
    <location>
        <begin position="162"/>
        <end position="210"/>
    </location>
</feature>
<keyword evidence="3" id="KW-1185">Reference proteome</keyword>